<feature type="transmembrane region" description="Helical" evidence="14">
    <location>
        <begin position="215"/>
        <end position="236"/>
    </location>
</feature>
<evidence type="ECO:0000256" key="8">
    <source>
        <dbReference type="ARBA" id="ARBA00022906"/>
    </source>
</evidence>
<dbReference type="Pfam" id="PF00950">
    <property type="entry name" value="ABC-3"/>
    <property type="match status" value="1"/>
</dbReference>
<evidence type="ECO:0000256" key="12">
    <source>
        <dbReference type="ARBA" id="ARBA00040080"/>
    </source>
</evidence>
<feature type="transmembrane region" description="Helical" evidence="14">
    <location>
        <begin position="87"/>
        <end position="110"/>
    </location>
</feature>
<name>A0A316G3Q2_9RHOB</name>
<proteinExistence type="inferred from homology"/>
<feature type="transmembrane region" description="Helical" evidence="14">
    <location>
        <begin position="44"/>
        <end position="75"/>
    </location>
</feature>
<keyword evidence="8" id="KW-0864">Zinc transport</keyword>
<keyword evidence="4 13" id="KW-0813">Transport</keyword>
<dbReference type="OrthoDB" id="9783937at2"/>
<dbReference type="GO" id="GO:0043190">
    <property type="term" value="C:ATP-binding cassette (ABC) transporter complex"/>
    <property type="evidence" value="ECO:0007669"/>
    <property type="project" value="InterPro"/>
</dbReference>
<dbReference type="SUPFAM" id="SSF81345">
    <property type="entry name" value="ABC transporter involved in vitamin B12 uptake, BtuC"/>
    <property type="match status" value="1"/>
</dbReference>
<dbReference type="EMBL" id="QGGW01000016">
    <property type="protein sequence ID" value="PWK55574.1"/>
    <property type="molecule type" value="Genomic_DNA"/>
</dbReference>
<feature type="transmembrane region" description="Helical" evidence="14">
    <location>
        <begin position="174"/>
        <end position="203"/>
    </location>
</feature>
<evidence type="ECO:0000313" key="16">
    <source>
        <dbReference type="Proteomes" id="UP000245708"/>
    </source>
</evidence>
<dbReference type="PANTHER" id="PTHR30477">
    <property type="entry name" value="ABC-TRANSPORTER METAL-BINDING PROTEIN"/>
    <property type="match status" value="1"/>
</dbReference>
<evidence type="ECO:0000256" key="3">
    <source>
        <dbReference type="ARBA" id="ARBA00008034"/>
    </source>
</evidence>
<evidence type="ECO:0000256" key="2">
    <source>
        <dbReference type="ARBA" id="ARBA00004651"/>
    </source>
</evidence>
<keyword evidence="16" id="KW-1185">Reference proteome</keyword>
<dbReference type="InterPro" id="IPR037294">
    <property type="entry name" value="ABC_BtuC-like"/>
</dbReference>
<comment type="function">
    <text evidence="1">Involved in the high-affinity zinc uptake transport system.</text>
</comment>
<keyword evidence="9 14" id="KW-1133">Transmembrane helix</keyword>
<dbReference type="Gene3D" id="1.10.3470.10">
    <property type="entry name" value="ABC transporter involved in vitamin B12 uptake, BtuC"/>
    <property type="match status" value="1"/>
</dbReference>
<reference evidence="15 16" key="1">
    <citation type="submission" date="2018-05" db="EMBL/GenBank/DDBJ databases">
        <title>Genomic Encyclopedia of Type Strains, Phase IV (KMG-IV): sequencing the most valuable type-strain genomes for metagenomic binning, comparative biology and taxonomic classification.</title>
        <authorList>
            <person name="Goeker M."/>
        </authorList>
    </citation>
    <scope>NUCLEOTIDE SEQUENCE [LARGE SCALE GENOMIC DNA]</scope>
    <source>
        <strain evidence="15 16">DSM 16097</strain>
    </source>
</reference>
<evidence type="ECO:0000256" key="5">
    <source>
        <dbReference type="ARBA" id="ARBA00022475"/>
    </source>
</evidence>
<sequence length="267" mass="27014">MTDLLDDFLIRATLAGIGVALAAAPLGCFIVWRRMAYFGDATAHAAILGVALALAFNLSIMLGTLVMALAMALAVSGLSGRGRAMDTMLGVLSHSALAAGLVAVSLLQGVRLDLSAYLFGDILAVGRSDLAVIWGGAALVIGLIWARWSALLTATLSEDLATAAGIDPRREQLILTLALAIVVAVAIKVVGVLLIAALLIIPAAAARNFARTPEAMALIAAGFGAVAALGGMAVAWNFDTPAGPSIVCVAAVIFAASTLSGLARRAS</sequence>
<evidence type="ECO:0000256" key="10">
    <source>
        <dbReference type="ARBA" id="ARBA00023065"/>
    </source>
</evidence>
<feature type="transmembrane region" description="Helical" evidence="14">
    <location>
        <begin position="12"/>
        <end position="32"/>
    </location>
</feature>
<evidence type="ECO:0000256" key="9">
    <source>
        <dbReference type="ARBA" id="ARBA00022989"/>
    </source>
</evidence>
<protein>
    <recommendedName>
        <fullName evidence="12">High-affinity zinc uptake system membrane protein ZnuB</fullName>
    </recommendedName>
</protein>
<feature type="transmembrane region" description="Helical" evidence="14">
    <location>
        <begin position="242"/>
        <end position="263"/>
    </location>
</feature>
<gene>
    <name evidence="15" type="ORF">C7455_1167</name>
</gene>
<organism evidence="15 16">
    <name type="scientific">Roseicyclus mahoneyensis</name>
    <dbReference type="NCBI Taxonomy" id="164332"/>
    <lineage>
        <taxon>Bacteria</taxon>
        <taxon>Pseudomonadati</taxon>
        <taxon>Pseudomonadota</taxon>
        <taxon>Alphaproteobacteria</taxon>
        <taxon>Rhodobacterales</taxon>
        <taxon>Roseobacteraceae</taxon>
        <taxon>Roseicyclus</taxon>
    </lineage>
</organism>
<evidence type="ECO:0000256" key="1">
    <source>
        <dbReference type="ARBA" id="ARBA00002313"/>
    </source>
</evidence>
<comment type="caution">
    <text evidence="15">The sequence shown here is derived from an EMBL/GenBank/DDBJ whole genome shotgun (WGS) entry which is preliminary data.</text>
</comment>
<feature type="transmembrane region" description="Helical" evidence="14">
    <location>
        <begin position="131"/>
        <end position="154"/>
    </location>
</feature>
<keyword evidence="10" id="KW-0406">Ion transport</keyword>
<dbReference type="InterPro" id="IPR001626">
    <property type="entry name" value="ABC_TroCD"/>
</dbReference>
<evidence type="ECO:0000256" key="4">
    <source>
        <dbReference type="ARBA" id="ARBA00022448"/>
    </source>
</evidence>
<dbReference type="AlphaFoldDB" id="A0A316G3Q2"/>
<evidence type="ECO:0000256" key="6">
    <source>
        <dbReference type="ARBA" id="ARBA00022692"/>
    </source>
</evidence>
<comment type="subcellular location">
    <subcellularLocation>
        <location evidence="2 13">Cell membrane</location>
        <topology evidence="2 13">Multi-pass membrane protein</topology>
    </subcellularLocation>
</comment>
<keyword evidence="11 14" id="KW-0472">Membrane</keyword>
<comment type="similarity">
    <text evidence="3 13">Belongs to the ABC-3 integral membrane protein family.</text>
</comment>
<dbReference type="GO" id="GO:0055085">
    <property type="term" value="P:transmembrane transport"/>
    <property type="evidence" value="ECO:0007669"/>
    <property type="project" value="InterPro"/>
</dbReference>
<keyword evidence="5" id="KW-1003">Cell membrane</keyword>
<evidence type="ECO:0000256" key="13">
    <source>
        <dbReference type="RuleBase" id="RU003943"/>
    </source>
</evidence>
<dbReference type="GO" id="GO:0010043">
    <property type="term" value="P:response to zinc ion"/>
    <property type="evidence" value="ECO:0007669"/>
    <property type="project" value="TreeGrafter"/>
</dbReference>
<evidence type="ECO:0000256" key="14">
    <source>
        <dbReference type="SAM" id="Phobius"/>
    </source>
</evidence>
<keyword evidence="7" id="KW-0862">Zinc</keyword>
<dbReference type="RefSeq" id="WP_109670976.1">
    <property type="nucleotide sequence ID" value="NZ_QGGW01000016.1"/>
</dbReference>
<dbReference type="GO" id="GO:0006829">
    <property type="term" value="P:zinc ion transport"/>
    <property type="evidence" value="ECO:0007669"/>
    <property type="project" value="UniProtKB-KW"/>
</dbReference>
<keyword evidence="6 13" id="KW-0812">Transmembrane</keyword>
<accession>A0A316G3Q2</accession>
<dbReference type="PANTHER" id="PTHR30477:SF23">
    <property type="entry name" value="HIGH-AFFINITY ZINC UPTAKE SYSTEM MEMBRANE PROTEIN ZNUB"/>
    <property type="match status" value="1"/>
</dbReference>
<evidence type="ECO:0000256" key="7">
    <source>
        <dbReference type="ARBA" id="ARBA00022833"/>
    </source>
</evidence>
<dbReference type="Proteomes" id="UP000245708">
    <property type="component" value="Unassembled WGS sequence"/>
</dbReference>
<evidence type="ECO:0000256" key="11">
    <source>
        <dbReference type="ARBA" id="ARBA00023136"/>
    </source>
</evidence>
<evidence type="ECO:0000313" key="15">
    <source>
        <dbReference type="EMBL" id="PWK55574.1"/>
    </source>
</evidence>